<dbReference type="Proteomes" id="UP000616201">
    <property type="component" value="Unassembled WGS sequence"/>
</dbReference>
<protein>
    <recommendedName>
        <fullName evidence="3">Restriction endonuclease</fullName>
    </recommendedName>
</protein>
<dbReference type="AlphaFoldDB" id="A0A928V176"/>
<evidence type="ECO:0000313" key="2">
    <source>
        <dbReference type="Proteomes" id="UP000616201"/>
    </source>
</evidence>
<name>A0A928V176_9SPHI</name>
<gene>
    <name evidence="1" type="ORF">C4F49_13970</name>
</gene>
<evidence type="ECO:0000313" key="1">
    <source>
        <dbReference type="EMBL" id="MBE8714789.1"/>
    </source>
</evidence>
<keyword evidence="2" id="KW-1185">Reference proteome</keyword>
<sequence length="365" mass="42247">MENQKNNITKGELMEELIRNYFINSGYFVIRGVKFRYENNDITDVDLYLYGRSSSITRQRINVDIKNKKSPQAFERILWANGVRELLNFDSCIVATTDQRPVVHKFGQLHNTIILDGAFLSKLRSNSHPDRLSEEELTQRFAKNKSYKTFGNKDWRYIYEESKSRLLSELDFSGFNAALSYIAYFVEKIITDPQKREDSTRLLYLITSHLLITIDFILKDVAFLDIAEREKKLSNGFKFGNLGKDGVDKIISIAVQISGNRSANSFLKSLEGVPIDILKDFFSKNENTKNLFNWARDFEKMGFNEILINPENIDSPLKGVISLLLDFLSVERKKFFMSFQVSSQTELPLNEQSELRNTNKSDDVK</sequence>
<proteinExistence type="predicted"/>
<accession>A0A928V176</accession>
<reference evidence="1" key="1">
    <citation type="submission" date="2018-02" db="EMBL/GenBank/DDBJ databases">
        <authorList>
            <person name="Vasarhelyi B.M."/>
            <person name="Deshmukh S."/>
            <person name="Balint B."/>
            <person name="Kukolya J."/>
        </authorList>
    </citation>
    <scope>NUCLEOTIDE SEQUENCE</scope>
    <source>
        <strain evidence="1">KB22</strain>
    </source>
</reference>
<dbReference type="RefSeq" id="WP_196936650.1">
    <property type="nucleotide sequence ID" value="NZ_MU158698.1"/>
</dbReference>
<dbReference type="EMBL" id="PRDK01000008">
    <property type="protein sequence ID" value="MBE8714789.1"/>
    <property type="molecule type" value="Genomic_DNA"/>
</dbReference>
<organism evidence="1 2">
    <name type="scientific">Sphingobacterium hungaricum</name>
    <dbReference type="NCBI Taxonomy" id="2082723"/>
    <lineage>
        <taxon>Bacteria</taxon>
        <taxon>Pseudomonadati</taxon>
        <taxon>Bacteroidota</taxon>
        <taxon>Sphingobacteriia</taxon>
        <taxon>Sphingobacteriales</taxon>
        <taxon>Sphingobacteriaceae</taxon>
        <taxon>Sphingobacterium</taxon>
    </lineage>
</organism>
<comment type="caution">
    <text evidence="1">The sequence shown here is derived from an EMBL/GenBank/DDBJ whole genome shotgun (WGS) entry which is preliminary data.</text>
</comment>
<evidence type="ECO:0008006" key="3">
    <source>
        <dbReference type="Google" id="ProtNLM"/>
    </source>
</evidence>